<feature type="compositionally biased region" description="Polar residues" evidence="2">
    <location>
        <begin position="957"/>
        <end position="966"/>
    </location>
</feature>
<feature type="region of interest" description="Disordered" evidence="2">
    <location>
        <begin position="1555"/>
        <end position="1626"/>
    </location>
</feature>
<feature type="region of interest" description="Disordered" evidence="2">
    <location>
        <begin position="914"/>
        <end position="990"/>
    </location>
</feature>
<evidence type="ECO:0000256" key="1">
    <source>
        <dbReference type="PROSITE-ProRule" id="PRU00781"/>
    </source>
</evidence>
<feature type="compositionally biased region" description="Polar residues" evidence="2">
    <location>
        <begin position="764"/>
        <end position="778"/>
    </location>
</feature>
<evidence type="ECO:0000313" key="6">
    <source>
        <dbReference type="Proteomes" id="UP000723463"/>
    </source>
</evidence>
<sequence length="2254" mass="240907">MIYGASTSDPAIFPLMWTFVWFLIGLLTGLAFAFHSSSSSALQQRLAPLTTQGVTTDDRKANGSGRDKTSETSSKTTTATSPSTIAAQQTIADPLTDKGFPGTPAAGTQQGRRQRVVVESDPLHASDLIKAAAVTKKPSKSTGANGRNGKTGRGSLRRRVGLGAGAPGGSLLSSSSKGRDRDDHDITLQNGGRASNPHCTIAAINTTIPGALPPTFTTITTTTPRNQIPSRIKTSSATATTVTAPAVPETPTAMDSIPMDAESRWRDHHMKRQWAQSLLVESMEPVLSRHLRHAIKSVLHFTNVGPEIMDFRGSTPGLSHHWRDSFAAPMGFPPRVIPQSSSLSSSIQINHQASTPITATPTQASHQLPIVSSSHSTSTRATTTEHIRIPTVQQRTRSASINSLSQLLEAQLTGQAQRRSRDLSVSSRASEVATTAPSVISTQKSRNASSSSVASTTIVVRGFTSTASTHHTRTATVEETKSKSTMMVEADDISEIDLGLSESLLQHSTGSSLLNGAATIATVATLSTTAIDTPDSQPATLQSSNEHEVDSRQTGRTQEYAHESNFGSNPNGNSIDNSAEKDIVPSKPRHSRLWSKMRKTFYGDSKQQQQESPRNTIYLTSGTVAAGGFTTRSMSDNHLLASSRPVSTSSTSSSNNAAMLPSFSSSVLSVLSEDQMSLQKELQRTPMTPKVSVGAFETPPETAPNSPNQTPTSPTTRSRFGFQHNLPGLARRSSIKSPAVAAEVTTAESRVSQFMYAGQVPRPDSSTTTPRSRVQSASFSGGVSIINKADGLGGGQGMPLMDLSLHDDHFSTPNAVERSNFKPALPKSSTEISDLDSTPKQLGRSKSSSAAHRRETRHQPMSPTGSGSKESESSYQDGEQFLTAHRRFREFGVLSPPQESPLQDGISLDLPLRRNEESTVPSSPPTSVTWSGNRTRHSTATSPYQPSALSPDGRPLSPSQMLSGSSDVLPEQSKQDRRKSAISFGGYFSNPSAVANRRTRDLTGHSISGLETDAQGEIIHLRRTSFFDKASPPTLSSLASMIQTNLPSLSQSLGSGGGGGTDSPSISRSPSKSSGLAQDQRPLLQGRPSLTKKGTTTTATTATAEIDSSKAIKITPRDLTKRKMTPLKITTPLHLSGVQSLPSPMFLPPLSATIPRPLGSSTFAFAPLDRYFFNVEQVHEWNIPSYGRVKFTDHAPLVFHAIRERFRYTQADMDEALSLPMTVMRTPGKSDAIFFASHNHGRFLLKTLRGAEPDNLKGFLGDYLAHIQKYPNTLLPRYLGMYTFEKVAGAKLGGGVAGTAAGVGDGTGLSGAGVGFGGDREGTGLGGLGAGAGSARNKSDATAAQHLHMNGTLLSAGRDDGLPSKVVVVVLANIFDTPEVVHERYDFKGSNVGRRTLPVDGIPSVRDSRSMNPIAPDMQSPPRASMEKDPGWSDFAHRHAHLRNHHLGTSESRSSSMYYEPRSDPIYPQVQSGGLAGGGGDGTAGATKDISHLTLKEVDFQNRIFTGETQLIHLGSTRKAQVLAQLEEDTTILRKHGFMDYSMLVGIRIIPKRPVEQEEEEEEEPLIFSSPESSRRGSLSSRGSDADNSNLDSDNEGDHRSDSIHGSLNGSEANNSNVSKKSEPQREIEEALDRIWRFISFSEERLVFLKGLGEKAQETLRDVYSFGEVIVSGGQVTLSSSAAAKSDGIDASTANRAAGKSGSRKDAKKESKSRAPPPEVELTAVKSSKHHHHSRKHKGREQEVKEVKPRRPLFDDDDDNNDDDNLDPDSFQTVRYKPRTDSHSSTRPRLSILIDPSATGTGATRSKRPSLDTPRHQSMPGGLPSLPHSAPLPPVGTAAASRLYSSPPYQQTQFPHHQTGTTSDIHSAGNVQDSTIWSHGVPSLGLPDGYEAVYYFGLIDVLQKYNLVKWLERNIKGANVRLLGSGNNNGGGSSPMTPGPPTPLPLPQTVIHPGRSNPSTSSTSFASSAFYQLLPHATASEPSLSSVMDPTSAAAVAAAQGTATNPALSVLLEDPSSSHGSSSSTSTTSSSQDNSRSNRGSFLLDPTSSYSHSTISTPLSSARVSQEESTLTSSITSPILIEDPSKVAPPFASHSPSPSSASILNTNKPRLSTSAPYTKSIANAAARLSQYSQYSHSSQQSQHSHQSGRSRDSRLSFDIRASNASESMMLPPNHHLYSSSSSSLPSSDGGGGGGGVQIHIPPGQATQAAHQTQTQAQQSRPANYPHQYQAPQHAEVSVEEPGRYAERLIDFMRG</sequence>
<feature type="region of interest" description="Disordered" evidence="2">
    <location>
        <begin position="531"/>
        <end position="591"/>
    </location>
</feature>
<dbReference type="CDD" id="cd00139">
    <property type="entry name" value="PIPKc"/>
    <property type="match status" value="1"/>
</dbReference>
<feature type="compositionally biased region" description="Low complexity" evidence="2">
    <location>
        <begin position="2131"/>
        <end position="2147"/>
    </location>
</feature>
<keyword evidence="3" id="KW-0472">Membrane</keyword>
<dbReference type="GO" id="GO:0016308">
    <property type="term" value="F:1-phosphatidylinositol-4-phosphate 5-kinase activity"/>
    <property type="evidence" value="ECO:0007669"/>
    <property type="project" value="TreeGrafter"/>
</dbReference>
<dbReference type="PANTHER" id="PTHR23086:SF8">
    <property type="entry name" value="PHOSPHATIDYLINOSITOL 5-PHOSPHATE 4-KINASE, ISOFORM A"/>
    <property type="match status" value="1"/>
</dbReference>
<dbReference type="InterPro" id="IPR027483">
    <property type="entry name" value="PInositol-4-P-4/5-kinase_C_sf"/>
</dbReference>
<dbReference type="EMBL" id="JAAAXW010000246">
    <property type="protein sequence ID" value="KAF9539414.1"/>
    <property type="molecule type" value="Genomic_DNA"/>
</dbReference>
<feature type="compositionally biased region" description="Low complexity" evidence="2">
    <location>
        <begin position="2067"/>
        <end position="2102"/>
    </location>
</feature>
<feature type="non-terminal residue" evidence="5">
    <location>
        <position position="1"/>
    </location>
</feature>
<feature type="compositionally biased region" description="Low complexity" evidence="2">
    <location>
        <begin position="1820"/>
        <end position="1829"/>
    </location>
</feature>
<feature type="compositionally biased region" description="Polar residues" evidence="2">
    <location>
        <begin position="930"/>
        <end position="948"/>
    </location>
</feature>
<organism evidence="5 6">
    <name type="scientific">Mortierella hygrophila</name>
    <dbReference type="NCBI Taxonomy" id="979708"/>
    <lineage>
        <taxon>Eukaryota</taxon>
        <taxon>Fungi</taxon>
        <taxon>Fungi incertae sedis</taxon>
        <taxon>Mucoromycota</taxon>
        <taxon>Mortierellomycotina</taxon>
        <taxon>Mortierellomycetes</taxon>
        <taxon>Mortierellales</taxon>
        <taxon>Mortierellaceae</taxon>
        <taxon>Mortierella</taxon>
    </lineage>
</organism>
<feature type="region of interest" description="Disordered" evidence="2">
    <location>
        <begin position="814"/>
        <end position="878"/>
    </location>
</feature>
<accession>A0A9P6JZ76</accession>
<evidence type="ECO:0000256" key="3">
    <source>
        <dbReference type="SAM" id="Phobius"/>
    </source>
</evidence>
<dbReference type="PROSITE" id="PS51455">
    <property type="entry name" value="PIPK"/>
    <property type="match status" value="1"/>
</dbReference>
<protein>
    <submittedName>
        <fullName evidence="5">Phosphatidylinositol 5-phosphate 4-kinase type-2 alpha</fullName>
    </submittedName>
</protein>
<feature type="compositionally biased region" description="Basic and acidic residues" evidence="2">
    <location>
        <begin position="56"/>
        <end position="70"/>
    </location>
</feature>
<keyword evidence="1" id="KW-0808">Transferase</keyword>
<feature type="region of interest" description="Disordered" evidence="2">
    <location>
        <begin position="413"/>
        <end position="455"/>
    </location>
</feature>
<feature type="compositionally biased region" description="Basic and acidic residues" evidence="2">
    <location>
        <begin position="177"/>
        <end position="186"/>
    </location>
</feature>
<feature type="compositionally biased region" description="Low complexity" evidence="2">
    <location>
        <begin position="2017"/>
        <end position="2041"/>
    </location>
</feature>
<dbReference type="SUPFAM" id="SSF56104">
    <property type="entry name" value="SAICAR synthase-like"/>
    <property type="match status" value="3"/>
</dbReference>
<feature type="compositionally biased region" description="Low complexity" evidence="2">
    <location>
        <begin position="2178"/>
        <end position="2187"/>
    </location>
</feature>
<keyword evidence="1" id="KW-0547">Nucleotide-binding</keyword>
<dbReference type="Gene3D" id="3.30.800.10">
    <property type="entry name" value="Phosphatidylinositol Phosphate Kinase II Beta"/>
    <property type="match status" value="1"/>
</dbReference>
<reference evidence="5" key="1">
    <citation type="journal article" date="2020" name="Fungal Divers.">
        <title>Resolving the Mortierellaceae phylogeny through synthesis of multi-gene phylogenetics and phylogenomics.</title>
        <authorList>
            <person name="Vandepol N."/>
            <person name="Liber J."/>
            <person name="Desiro A."/>
            <person name="Na H."/>
            <person name="Kennedy M."/>
            <person name="Barry K."/>
            <person name="Grigoriev I.V."/>
            <person name="Miller A.N."/>
            <person name="O'Donnell K."/>
            <person name="Stajich J.E."/>
            <person name="Bonito G."/>
        </authorList>
    </citation>
    <scope>NUCLEOTIDE SEQUENCE</scope>
    <source>
        <strain evidence="5">NRRL 2591</strain>
    </source>
</reference>
<feature type="compositionally biased region" description="Basic residues" evidence="2">
    <location>
        <begin position="1727"/>
        <end position="1739"/>
    </location>
</feature>
<feature type="compositionally biased region" description="Polar residues" evidence="2">
    <location>
        <begin position="1604"/>
        <end position="1619"/>
    </location>
</feature>
<feature type="compositionally biased region" description="Polar residues" evidence="2">
    <location>
        <begin position="565"/>
        <end position="577"/>
    </location>
</feature>
<dbReference type="Proteomes" id="UP000723463">
    <property type="component" value="Unassembled WGS sequence"/>
</dbReference>
<comment type="caution">
    <text evidence="5">The sequence shown here is derived from an EMBL/GenBank/DDBJ whole genome shotgun (WGS) entry which is preliminary data.</text>
</comment>
<keyword evidence="1" id="KW-0067">ATP-binding</keyword>
<keyword evidence="1" id="KW-0418">Kinase</keyword>
<feature type="domain" description="PIPK" evidence="4">
    <location>
        <begin position="1130"/>
        <end position="1950"/>
    </location>
</feature>
<dbReference type="GO" id="GO:0005886">
    <property type="term" value="C:plasma membrane"/>
    <property type="evidence" value="ECO:0007669"/>
    <property type="project" value="TreeGrafter"/>
</dbReference>
<feature type="compositionally biased region" description="Low complexity" evidence="2">
    <location>
        <begin position="2204"/>
        <end position="2218"/>
    </location>
</feature>
<name>A0A9P6JZ76_9FUNG</name>
<keyword evidence="3" id="KW-0812">Transmembrane</keyword>
<feature type="compositionally biased region" description="Polar residues" evidence="2">
    <location>
        <begin position="531"/>
        <end position="544"/>
    </location>
</feature>
<dbReference type="InterPro" id="IPR027484">
    <property type="entry name" value="PInositol-4-P-5-kinase_N"/>
</dbReference>
<dbReference type="InterPro" id="IPR002498">
    <property type="entry name" value="PInositol-4-P-4/5-kinase_core"/>
</dbReference>
<feature type="compositionally biased region" description="Low complexity" evidence="2">
    <location>
        <begin position="372"/>
        <end position="382"/>
    </location>
</feature>
<feature type="region of interest" description="Disordered" evidence="2">
    <location>
        <begin position="131"/>
        <end position="197"/>
    </location>
</feature>
<feature type="compositionally biased region" description="Polar residues" evidence="2">
    <location>
        <begin position="413"/>
        <end position="447"/>
    </location>
</feature>
<feature type="compositionally biased region" description="Basic and acidic residues" evidence="2">
    <location>
        <begin position="1703"/>
        <end position="1713"/>
    </location>
</feature>
<dbReference type="GO" id="GO:0005524">
    <property type="term" value="F:ATP binding"/>
    <property type="evidence" value="ECO:0007669"/>
    <property type="project" value="UniProtKB-UniRule"/>
</dbReference>
<gene>
    <name evidence="5" type="primary">PIP4K2A</name>
    <name evidence="5" type="ORF">EC957_005410</name>
</gene>
<feature type="region of interest" description="Disordered" evidence="2">
    <location>
        <begin position="678"/>
        <end position="722"/>
    </location>
</feature>
<feature type="compositionally biased region" description="Acidic residues" evidence="2">
    <location>
        <begin position="1755"/>
        <end position="1767"/>
    </location>
</feature>
<dbReference type="GO" id="GO:0046854">
    <property type="term" value="P:phosphatidylinositol phosphate biosynthetic process"/>
    <property type="evidence" value="ECO:0007669"/>
    <property type="project" value="TreeGrafter"/>
</dbReference>
<feature type="region of interest" description="Disordered" evidence="2">
    <location>
        <begin position="1926"/>
        <end position="1963"/>
    </location>
</feature>
<feature type="compositionally biased region" description="Basic and acidic residues" evidence="2">
    <location>
        <begin position="1740"/>
        <end position="1754"/>
    </location>
</feature>
<evidence type="ECO:0000313" key="5">
    <source>
        <dbReference type="EMBL" id="KAF9539414.1"/>
    </source>
</evidence>
<feature type="region of interest" description="Disordered" evidence="2">
    <location>
        <begin position="2011"/>
        <end position="2114"/>
    </location>
</feature>
<feature type="region of interest" description="Disordered" evidence="2">
    <location>
        <begin position="359"/>
        <end position="396"/>
    </location>
</feature>
<feature type="transmembrane region" description="Helical" evidence="3">
    <location>
        <begin position="12"/>
        <end position="34"/>
    </location>
</feature>
<feature type="compositionally biased region" description="Polar residues" evidence="2">
    <location>
        <begin position="2046"/>
        <end position="2064"/>
    </location>
</feature>
<proteinExistence type="predicted"/>
<feature type="region of interest" description="Disordered" evidence="2">
    <location>
        <begin position="1398"/>
        <end position="1429"/>
    </location>
</feature>
<keyword evidence="6" id="KW-1185">Reference proteome</keyword>
<keyword evidence="3" id="KW-1133">Transmembrane helix</keyword>
<feature type="compositionally biased region" description="Low complexity" evidence="2">
    <location>
        <begin position="71"/>
        <end position="84"/>
    </location>
</feature>
<feature type="region of interest" description="Disordered" evidence="2">
    <location>
        <begin position="1682"/>
        <end position="1840"/>
    </location>
</feature>
<dbReference type="SMART" id="SM00330">
    <property type="entry name" value="PIPKc"/>
    <property type="match status" value="1"/>
</dbReference>
<dbReference type="Pfam" id="PF01504">
    <property type="entry name" value="PIP5K"/>
    <property type="match status" value="2"/>
</dbReference>
<feature type="compositionally biased region" description="Polar residues" evidence="2">
    <location>
        <begin position="2103"/>
        <end position="2114"/>
    </location>
</feature>
<feature type="compositionally biased region" description="Pro residues" evidence="2">
    <location>
        <begin position="1937"/>
        <end position="1946"/>
    </location>
</feature>
<feature type="compositionally biased region" description="Polar residues" evidence="2">
    <location>
        <begin position="827"/>
        <end position="850"/>
    </location>
</feature>
<feature type="compositionally biased region" description="Polar residues" evidence="2">
    <location>
        <begin position="859"/>
        <end position="877"/>
    </location>
</feature>
<feature type="compositionally biased region" description="Low complexity" evidence="2">
    <location>
        <begin position="1569"/>
        <end position="1592"/>
    </location>
</feature>
<feature type="region of interest" description="Disordered" evidence="2">
    <location>
        <begin position="52"/>
        <end position="118"/>
    </location>
</feature>
<feature type="compositionally biased region" description="Low complexity" evidence="2">
    <location>
        <begin position="704"/>
        <end position="716"/>
    </location>
</feature>
<dbReference type="PANTHER" id="PTHR23086">
    <property type="entry name" value="PHOSPHATIDYLINOSITOL-4-PHOSPHATE 5-KINASE"/>
    <property type="match status" value="1"/>
</dbReference>
<feature type="compositionally biased region" description="Low complexity" evidence="2">
    <location>
        <begin position="918"/>
        <end position="929"/>
    </location>
</feature>
<evidence type="ECO:0000256" key="2">
    <source>
        <dbReference type="SAM" id="MobiDB-lite"/>
    </source>
</evidence>
<feature type="region of interest" description="Disordered" evidence="2">
    <location>
        <begin position="2131"/>
        <end position="2241"/>
    </location>
</feature>
<dbReference type="Gene3D" id="3.30.810.10">
    <property type="entry name" value="2-Layer Sandwich"/>
    <property type="match status" value="1"/>
</dbReference>
<feature type="region of interest" description="Disordered" evidence="2">
    <location>
        <begin position="758"/>
        <end position="778"/>
    </location>
</feature>
<evidence type="ECO:0000259" key="4">
    <source>
        <dbReference type="PROSITE" id="PS51455"/>
    </source>
</evidence>
<dbReference type="InterPro" id="IPR023610">
    <property type="entry name" value="PInositol-4/5-P-5/4-kinase"/>
</dbReference>
<feature type="compositionally biased region" description="Low complexity" evidence="2">
    <location>
        <begin position="1062"/>
        <end position="1074"/>
    </location>
</feature>
<feature type="region of interest" description="Disordered" evidence="2">
    <location>
        <begin position="1049"/>
        <end position="1098"/>
    </location>
</feature>